<comment type="caution">
    <text evidence="6">The sequence shown here is derived from an EMBL/GenBank/DDBJ whole genome shotgun (WGS) entry which is preliminary data.</text>
</comment>
<dbReference type="InterPro" id="IPR027417">
    <property type="entry name" value="P-loop_NTPase"/>
</dbReference>
<dbReference type="Pfam" id="PF00005">
    <property type="entry name" value="ABC_tran"/>
    <property type="match status" value="1"/>
</dbReference>
<dbReference type="PANTHER" id="PTHR42734">
    <property type="entry name" value="METAL TRANSPORT SYSTEM ATP-BINDING PROTEIN TM_0124-RELATED"/>
    <property type="match status" value="1"/>
</dbReference>
<reference evidence="6" key="1">
    <citation type="journal article" date="2020" name="mSystems">
        <title>Genome- and Community-Level Interaction Insights into Carbon Utilization and Element Cycling Functions of Hydrothermarchaeota in Hydrothermal Sediment.</title>
        <authorList>
            <person name="Zhou Z."/>
            <person name="Liu Y."/>
            <person name="Xu W."/>
            <person name="Pan J."/>
            <person name="Luo Z.H."/>
            <person name="Li M."/>
        </authorList>
    </citation>
    <scope>NUCLEOTIDE SEQUENCE [LARGE SCALE GENOMIC DNA]</scope>
    <source>
        <strain evidence="6">SpSt-488</strain>
    </source>
</reference>
<dbReference type="PROSITE" id="PS00211">
    <property type="entry name" value="ABC_TRANSPORTER_1"/>
    <property type="match status" value="1"/>
</dbReference>
<evidence type="ECO:0000256" key="1">
    <source>
        <dbReference type="ARBA" id="ARBA00005417"/>
    </source>
</evidence>
<dbReference type="PANTHER" id="PTHR42734:SF5">
    <property type="entry name" value="IRON TRANSPORT SYSTEM ATP-BINDING PROTEIN HI_0361-RELATED"/>
    <property type="match status" value="1"/>
</dbReference>
<dbReference type="FunFam" id="3.40.50.300:FF:000134">
    <property type="entry name" value="Iron-enterobactin ABC transporter ATP-binding protein"/>
    <property type="match status" value="1"/>
</dbReference>
<dbReference type="SUPFAM" id="SSF52540">
    <property type="entry name" value="P-loop containing nucleoside triphosphate hydrolases"/>
    <property type="match status" value="1"/>
</dbReference>
<dbReference type="InterPro" id="IPR003439">
    <property type="entry name" value="ABC_transporter-like_ATP-bd"/>
</dbReference>
<dbReference type="CDD" id="cd03235">
    <property type="entry name" value="ABC_Metallic_Cations"/>
    <property type="match status" value="1"/>
</dbReference>
<dbReference type="InterPro" id="IPR050153">
    <property type="entry name" value="Metal_Ion_Import_ABC"/>
</dbReference>
<keyword evidence="2" id="KW-0813">Transport</keyword>
<protein>
    <submittedName>
        <fullName evidence="6">Metal ABC transporter ATP-binding protein</fullName>
    </submittedName>
</protein>
<dbReference type="GO" id="GO:0016887">
    <property type="term" value="F:ATP hydrolysis activity"/>
    <property type="evidence" value="ECO:0007669"/>
    <property type="project" value="InterPro"/>
</dbReference>
<dbReference type="PROSITE" id="PS50893">
    <property type="entry name" value="ABC_TRANSPORTER_2"/>
    <property type="match status" value="1"/>
</dbReference>
<evidence type="ECO:0000256" key="4">
    <source>
        <dbReference type="ARBA" id="ARBA00022840"/>
    </source>
</evidence>
<evidence type="ECO:0000259" key="5">
    <source>
        <dbReference type="PROSITE" id="PS50893"/>
    </source>
</evidence>
<dbReference type="InterPro" id="IPR003593">
    <property type="entry name" value="AAA+_ATPase"/>
</dbReference>
<dbReference type="InterPro" id="IPR017871">
    <property type="entry name" value="ABC_transporter-like_CS"/>
</dbReference>
<evidence type="ECO:0000313" key="6">
    <source>
        <dbReference type="EMBL" id="HGK27362.1"/>
    </source>
</evidence>
<comment type="similarity">
    <text evidence="1">Belongs to the ABC transporter superfamily.</text>
</comment>
<evidence type="ECO:0000256" key="2">
    <source>
        <dbReference type="ARBA" id="ARBA00022448"/>
    </source>
</evidence>
<sequence length="258" mass="28105">MSAIRFEHVTVAFQRAVGIEDLSFELEPGEFLGIIGPNGSGKTTLLRTVLGLLRPVAGSVTVLGGRGRGLVEVRRRIGYVPQRRPIEPGFPVSVLDAVMMGTYAGLGLLRRPGKRERELAHRALAAVGLGEAGDHVAGHLSGGQQQRLLLARALVQEPEVLLLDEPTAGVDVASRRQIVELVRRLHRERGLTTLYVTHDVNEIVPCVDKVMFLNRTLRAFGSCADVTSPKMLKELYGSTVVVVEREGRPYVLVGDRHG</sequence>
<evidence type="ECO:0000256" key="3">
    <source>
        <dbReference type="ARBA" id="ARBA00022741"/>
    </source>
</evidence>
<keyword evidence="3" id="KW-0547">Nucleotide-binding</keyword>
<feature type="domain" description="ABC transporter" evidence="5">
    <location>
        <begin position="4"/>
        <end position="240"/>
    </location>
</feature>
<proteinExistence type="inferred from homology"/>
<dbReference type="SMART" id="SM00382">
    <property type="entry name" value="AAA"/>
    <property type="match status" value="1"/>
</dbReference>
<dbReference type="GO" id="GO:0005524">
    <property type="term" value="F:ATP binding"/>
    <property type="evidence" value="ECO:0007669"/>
    <property type="project" value="UniProtKB-KW"/>
</dbReference>
<accession>A0A7C4GFT8</accession>
<dbReference type="EMBL" id="DSUT01000007">
    <property type="protein sequence ID" value="HGK27362.1"/>
    <property type="molecule type" value="Genomic_DNA"/>
</dbReference>
<dbReference type="AlphaFoldDB" id="A0A7C4GFT8"/>
<keyword evidence="4 6" id="KW-0067">ATP-binding</keyword>
<gene>
    <name evidence="6" type="ORF">ENS41_00205</name>
</gene>
<name>A0A7C4GFT8_UNCW3</name>
<organism evidence="6">
    <name type="scientific">candidate division WOR-3 bacterium</name>
    <dbReference type="NCBI Taxonomy" id="2052148"/>
    <lineage>
        <taxon>Bacteria</taxon>
        <taxon>Bacteria division WOR-3</taxon>
    </lineage>
</organism>
<dbReference type="Gene3D" id="3.40.50.300">
    <property type="entry name" value="P-loop containing nucleotide triphosphate hydrolases"/>
    <property type="match status" value="1"/>
</dbReference>